<name>A0A4R2R585_9PSEU</name>
<reference evidence="3 4" key="1">
    <citation type="submission" date="2019-03" db="EMBL/GenBank/DDBJ databases">
        <title>Genomic Encyclopedia of Type Strains, Phase IV (KMG-IV): sequencing the most valuable type-strain genomes for metagenomic binning, comparative biology and taxonomic classification.</title>
        <authorList>
            <person name="Goeker M."/>
        </authorList>
    </citation>
    <scope>NUCLEOTIDE SEQUENCE [LARGE SCALE GENOMIC DNA]</scope>
    <source>
        <strain evidence="3 4">DSM 45765</strain>
    </source>
</reference>
<dbReference type="FunFam" id="3.40.50.720:FF:000121">
    <property type="entry name" value="Prostaglandin reductase 2"/>
    <property type="match status" value="1"/>
</dbReference>
<gene>
    <name evidence="3" type="ORF">EV191_1011076</name>
</gene>
<evidence type="ECO:0000313" key="4">
    <source>
        <dbReference type="Proteomes" id="UP000294911"/>
    </source>
</evidence>
<dbReference type="SUPFAM" id="SSF51735">
    <property type="entry name" value="NAD(P)-binding Rossmann-fold domains"/>
    <property type="match status" value="1"/>
</dbReference>
<proteinExistence type="predicted"/>
<evidence type="ECO:0000256" key="1">
    <source>
        <dbReference type="ARBA" id="ARBA00023002"/>
    </source>
</evidence>
<dbReference type="InterPro" id="IPR045010">
    <property type="entry name" value="MDR_fam"/>
</dbReference>
<dbReference type="AlphaFoldDB" id="A0A4R2R585"/>
<dbReference type="InterPro" id="IPR013149">
    <property type="entry name" value="ADH-like_C"/>
</dbReference>
<accession>A0A4R2R585</accession>
<feature type="domain" description="Enoyl reductase (ER)" evidence="2">
    <location>
        <begin position="22"/>
        <end position="335"/>
    </location>
</feature>
<dbReference type="Proteomes" id="UP000294911">
    <property type="component" value="Unassembled WGS sequence"/>
</dbReference>
<keyword evidence="1" id="KW-0560">Oxidoreductase</keyword>
<organism evidence="3 4">
    <name type="scientific">Tamaricihabitans halophyticus</name>
    <dbReference type="NCBI Taxonomy" id="1262583"/>
    <lineage>
        <taxon>Bacteria</taxon>
        <taxon>Bacillati</taxon>
        <taxon>Actinomycetota</taxon>
        <taxon>Actinomycetes</taxon>
        <taxon>Pseudonocardiales</taxon>
        <taxon>Pseudonocardiaceae</taxon>
        <taxon>Tamaricihabitans</taxon>
    </lineage>
</organism>
<dbReference type="Gene3D" id="3.90.180.10">
    <property type="entry name" value="Medium-chain alcohol dehydrogenases, catalytic domain"/>
    <property type="match status" value="1"/>
</dbReference>
<keyword evidence="4" id="KW-1185">Reference proteome</keyword>
<dbReference type="SMART" id="SM00829">
    <property type="entry name" value="PKS_ER"/>
    <property type="match status" value="1"/>
</dbReference>
<dbReference type="Pfam" id="PF16884">
    <property type="entry name" value="ADH_N_2"/>
    <property type="match status" value="1"/>
</dbReference>
<dbReference type="PANTHER" id="PTHR43205">
    <property type="entry name" value="PROSTAGLANDIN REDUCTASE"/>
    <property type="match status" value="1"/>
</dbReference>
<dbReference type="GO" id="GO:0016628">
    <property type="term" value="F:oxidoreductase activity, acting on the CH-CH group of donors, NAD or NADP as acceptor"/>
    <property type="evidence" value="ECO:0007669"/>
    <property type="project" value="InterPro"/>
</dbReference>
<dbReference type="Gene3D" id="3.40.50.720">
    <property type="entry name" value="NAD(P)-binding Rossmann-like Domain"/>
    <property type="match status" value="1"/>
</dbReference>
<dbReference type="InterPro" id="IPR011032">
    <property type="entry name" value="GroES-like_sf"/>
</dbReference>
<dbReference type="EMBL" id="SLXQ01000001">
    <property type="protein sequence ID" value="TCP57124.1"/>
    <property type="molecule type" value="Genomic_DNA"/>
</dbReference>
<dbReference type="InterPro" id="IPR041694">
    <property type="entry name" value="ADH_N_2"/>
</dbReference>
<sequence>MLGEMTTGLEVRLAERPHGWPTENTFEFAEVPVPTPGPGQLVVRNAVMSVDPSMRGRMVDRRSYVPPFQLGKPLEGGAAGEIVASEAPDFAVGEHVVHRLGWREYAVVDADAAIRVDPTEAPLSAYLGVLGMTGMTAYVGLLDIAQFRAGDTVFISGAAGAVGSIAGQLAKRYGAARVIGSAGSAEKVRHLVADLGFDAAFNYKDGPVAEQLAAAAPDGIDVYFDNVGGDHLEAALGVMRDFGRIACCGAISAYNAEQPPPGPRNLFFIVSKRLSLRGFIVIDHPERRADFLRDVGALLRDGSITHRETVRHGLRAAPQALLDMMRGENIGKMLVTL</sequence>
<dbReference type="InterPro" id="IPR020843">
    <property type="entry name" value="ER"/>
</dbReference>
<dbReference type="CDD" id="cd05288">
    <property type="entry name" value="PGDH"/>
    <property type="match status" value="1"/>
</dbReference>
<dbReference type="PANTHER" id="PTHR43205:SF7">
    <property type="entry name" value="PROSTAGLANDIN REDUCTASE 1"/>
    <property type="match status" value="1"/>
</dbReference>
<dbReference type="InterPro" id="IPR036291">
    <property type="entry name" value="NAD(P)-bd_dom_sf"/>
</dbReference>
<protein>
    <recommendedName>
        <fullName evidence="2">Enoyl reductase (ER) domain-containing protein</fullName>
    </recommendedName>
</protein>
<comment type="caution">
    <text evidence="3">The sequence shown here is derived from an EMBL/GenBank/DDBJ whole genome shotgun (WGS) entry which is preliminary data.</text>
</comment>
<evidence type="ECO:0000313" key="3">
    <source>
        <dbReference type="EMBL" id="TCP57124.1"/>
    </source>
</evidence>
<evidence type="ECO:0000259" key="2">
    <source>
        <dbReference type="SMART" id="SM00829"/>
    </source>
</evidence>
<dbReference type="SUPFAM" id="SSF50129">
    <property type="entry name" value="GroES-like"/>
    <property type="match status" value="1"/>
</dbReference>
<dbReference type="Pfam" id="PF00107">
    <property type="entry name" value="ADH_zinc_N"/>
    <property type="match status" value="1"/>
</dbReference>